<dbReference type="Proteomes" id="UP001222770">
    <property type="component" value="Unassembled WGS sequence"/>
</dbReference>
<gene>
    <name evidence="3" type="ORF">POM99_15620</name>
</gene>
<dbReference type="SUPFAM" id="SSF109604">
    <property type="entry name" value="HD-domain/PDEase-like"/>
    <property type="match status" value="1"/>
</dbReference>
<evidence type="ECO:0000259" key="2">
    <source>
        <dbReference type="PROSITE" id="PS51831"/>
    </source>
</evidence>
<reference evidence="3 4" key="1">
    <citation type="submission" date="2023-03" db="EMBL/GenBank/DDBJ databases">
        <title>Novosphingobium cyanobacteriorum sp. nov., isolated from a eutrophic reservoir during the Microcystis bloom period.</title>
        <authorList>
            <person name="Kang M."/>
            <person name="Le V."/>
            <person name="Ko S.-R."/>
            <person name="Lee S.-A."/>
            <person name="Ahn C.-Y."/>
        </authorList>
    </citation>
    <scope>NUCLEOTIDE SEQUENCE [LARGE SCALE GENOMIC DNA]</scope>
    <source>
        <strain evidence="3 4">HBC54</strain>
    </source>
</reference>
<dbReference type="SMART" id="SM00471">
    <property type="entry name" value="HDc"/>
    <property type="match status" value="1"/>
</dbReference>
<dbReference type="CDD" id="cd00077">
    <property type="entry name" value="HDc"/>
    <property type="match status" value="1"/>
</dbReference>
<feature type="domain" description="HD" evidence="2">
    <location>
        <begin position="42"/>
        <end position="148"/>
    </location>
</feature>
<dbReference type="Gene3D" id="1.10.3210.10">
    <property type="entry name" value="Hypothetical protein af1432"/>
    <property type="match status" value="1"/>
</dbReference>
<evidence type="ECO:0000256" key="1">
    <source>
        <dbReference type="SAM" id="SignalP"/>
    </source>
</evidence>
<dbReference type="PANTHER" id="PTHR33594">
    <property type="entry name" value="SUPERFAMILY HYDROLASE, PUTATIVE (AFU_ORTHOLOGUE AFUA_1G03035)-RELATED"/>
    <property type="match status" value="1"/>
</dbReference>
<sequence length="220" mass="22986">MAGIVLAAGLAISGAGHAAEDAGWRAAVEAFADQHFSHPAWGAAHSRRDYALARELAAQDKVAVDDDVLFAAAFLHDIAAFAPWENPDPKVDHSDVGADALGPVLVKLGFPAGKIEAVRAATRTHMYYRKAETPEAIYLHDADALDWLGAIGVARMLATIDPPAPVQDLKKAVAAIEANLADAPSGVQSPAGRARLPGMVAEARDFLARLKAESADGDAL</sequence>
<dbReference type="PANTHER" id="PTHR33594:SF1">
    <property type="entry name" value="HD_PDEASE DOMAIN-CONTAINING PROTEIN"/>
    <property type="match status" value="1"/>
</dbReference>
<keyword evidence="4" id="KW-1185">Reference proteome</keyword>
<organism evidence="3 4">
    <name type="scientific">Novosphingobium cyanobacteriorum</name>
    <dbReference type="NCBI Taxonomy" id="3024215"/>
    <lineage>
        <taxon>Bacteria</taxon>
        <taxon>Pseudomonadati</taxon>
        <taxon>Pseudomonadota</taxon>
        <taxon>Alphaproteobacteria</taxon>
        <taxon>Sphingomonadales</taxon>
        <taxon>Sphingomonadaceae</taxon>
        <taxon>Novosphingobium</taxon>
    </lineage>
</organism>
<dbReference type="RefSeq" id="WP_277279409.1">
    <property type="nucleotide sequence ID" value="NZ_JAROCY010000015.1"/>
</dbReference>
<dbReference type="PROSITE" id="PS51831">
    <property type="entry name" value="HD"/>
    <property type="match status" value="1"/>
</dbReference>
<dbReference type="Pfam" id="PF01966">
    <property type="entry name" value="HD"/>
    <property type="match status" value="1"/>
</dbReference>
<name>A0ABT6CQG7_9SPHN</name>
<comment type="caution">
    <text evidence="3">The sequence shown here is derived from an EMBL/GenBank/DDBJ whole genome shotgun (WGS) entry which is preliminary data.</text>
</comment>
<evidence type="ECO:0000313" key="4">
    <source>
        <dbReference type="Proteomes" id="UP001222770"/>
    </source>
</evidence>
<keyword evidence="1" id="KW-0732">Signal</keyword>
<dbReference type="InterPro" id="IPR003607">
    <property type="entry name" value="HD/PDEase_dom"/>
</dbReference>
<proteinExistence type="predicted"/>
<dbReference type="EMBL" id="JAROCY010000015">
    <property type="protein sequence ID" value="MDF8334637.1"/>
    <property type="molecule type" value="Genomic_DNA"/>
</dbReference>
<protein>
    <submittedName>
        <fullName evidence="3">HD domain-containing protein</fullName>
    </submittedName>
</protein>
<dbReference type="InterPro" id="IPR006674">
    <property type="entry name" value="HD_domain"/>
</dbReference>
<feature type="signal peptide" evidence="1">
    <location>
        <begin position="1"/>
        <end position="18"/>
    </location>
</feature>
<accession>A0ABT6CQG7</accession>
<feature type="chain" id="PRO_5047020114" evidence="1">
    <location>
        <begin position="19"/>
        <end position="220"/>
    </location>
</feature>
<evidence type="ECO:0000313" key="3">
    <source>
        <dbReference type="EMBL" id="MDF8334637.1"/>
    </source>
</evidence>